<keyword evidence="2" id="KW-1185">Reference proteome</keyword>
<reference evidence="1 2" key="1">
    <citation type="submission" date="2017-11" db="EMBL/GenBank/DDBJ databases">
        <title>The genome sequence of Pantoea rodasii DSM 26611.</title>
        <authorList>
            <person name="Gao J."/>
            <person name="Mao X."/>
            <person name="Sun J."/>
        </authorList>
    </citation>
    <scope>NUCLEOTIDE SEQUENCE [LARGE SCALE GENOMIC DNA]</scope>
    <source>
        <strain evidence="1 2">DSM 26611</strain>
    </source>
</reference>
<evidence type="ECO:0000313" key="2">
    <source>
        <dbReference type="Proteomes" id="UP000232062"/>
    </source>
</evidence>
<dbReference type="STRING" id="1076549.HA45_15360"/>
<accession>A0A2M9WH51</accession>
<proteinExistence type="predicted"/>
<name>A0A2M9WH51_9GAMM</name>
<sequence>MRFLNRAGKSRQPSAAHAMPLVHMAGAGMDRPLQPQCFGATKQSFSLLSTGIPSSGIRTVSRGDISPASC</sequence>
<gene>
    <name evidence="1" type="ORF">PRCB_08935</name>
</gene>
<dbReference type="EMBL" id="PIQI01000011">
    <property type="protein sequence ID" value="PJZ06819.1"/>
    <property type="molecule type" value="Genomic_DNA"/>
</dbReference>
<protein>
    <submittedName>
        <fullName evidence="1">Uncharacterized protein</fullName>
    </submittedName>
</protein>
<dbReference type="AlphaFoldDB" id="A0A2M9WH51"/>
<evidence type="ECO:0000313" key="1">
    <source>
        <dbReference type="EMBL" id="PJZ06819.1"/>
    </source>
</evidence>
<comment type="caution">
    <text evidence="1">The sequence shown here is derived from an EMBL/GenBank/DDBJ whole genome shotgun (WGS) entry which is preliminary data.</text>
</comment>
<dbReference type="Proteomes" id="UP000232062">
    <property type="component" value="Unassembled WGS sequence"/>
</dbReference>
<organism evidence="1 2">
    <name type="scientific">Pantoea rodasii</name>
    <dbReference type="NCBI Taxonomy" id="1076549"/>
    <lineage>
        <taxon>Bacteria</taxon>
        <taxon>Pseudomonadati</taxon>
        <taxon>Pseudomonadota</taxon>
        <taxon>Gammaproteobacteria</taxon>
        <taxon>Enterobacterales</taxon>
        <taxon>Erwiniaceae</taxon>
        <taxon>Pantoea</taxon>
    </lineage>
</organism>